<comment type="caution">
    <text evidence="1">The sequence shown here is derived from an EMBL/GenBank/DDBJ whole genome shotgun (WGS) entry which is preliminary data.</text>
</comment>
<sequence>MSVNHCKLASQEELAFITRREAGLRTKCAEEFWPYILQASNNVPPMTLWRNGSAFDSSCSCYRKVPCSSHVGVMIFELTWREASDWVRSCNAPGNTSTAHPLPEKG</sequence>
<reference evidence="1" key="1">
    <citation type="submission" date="2021-03" db="EMBL/GenBank/DDBJ databases">
        <title>Draft genome sequence of rust myrtle Austropuccinia psidii MF-1, a brazilian biotype.</title>
        <authorList>
            <person name="Quecine M.C."/>
            <person name="Pachon D.M.R."/>
            <person name="Bonatelli M.L."/>
            <person name="Correr F.H."/>
            <person name="Franceschini L.M."/>
            <person name="Leite T.F."/>
            <person name="Margarido G.R.A."/>
            <person name="Almeida C.A."/>
            <person name="Ferrarezi J.A."/>
            <person name="Labate C.A."/>
        </authorList>
    </citation>
    <scope>NUCLEOTIDE SEQUENCE</scope>
    <source>
        <strain evidence="1">MF-1</strain>
    </source>
</reference>
<protein>
    <submittedName>
        <fullName evidence="1">Uncharacterized protein</fullName>
    </submittedName>
</protein>
<dbReference type="Proteomes" id="UP000765509">
    <property type="component" value="Unassembled WGS sequence"/>
</dbReference>
<dbReference type="EMBL" id="AVOT02000350">
    <property type="protein sequence ID" value="MBW0462434.1"/>
    <property type="molecule type" value="Genomic_DNA"/>
</dbReference>
<dbReference type="AlphaFoldDB" id="A0A9Q3BBS5"/>
<keyword evidence="2" id="KW-1185">Reference proteome</keyword>
<name>A0A9Q3BBS5_9BASI</name>
<proteinExistence type="predicted"/>
<gene>
    <name evidence="1" type="ORF">O181_002149</name>
</gene>
<organism evidence="1 2">
    <name type="scientific">Austropuccinia psidii MF-1</name>
    <dbReference type="NCBI Taxonomy" id="1389203"/>
    <lineage>
        <taxon>Eukaryota</taxon>
        <taxon>Fungi</taxon>
        <taxon>Dikarya</taxon>
        <taxon>Basidiomycota</taxon>
        <taxon>Pucciniomycotina</taxon>
        <taxon>Pucciniomycetes</taxon>
        <taxon>Pucciniales</taxon>
        <taxon>Sphaerophragmiaceae</taxon>
        <taxon>Austropuccinia</taxon>
    </lineage>
</organism>
<evidence type="ECO:0000313" key="2">
    <source>
        <dbReference type="Proteomes" id="UP000765509"/>
    </source>
</evidence>
<evidence type="ECO:0000313" key="1">
    <source>
        <dbReference type="EMBL" id="MBW0462434.1"/>
    </source>
</evidence>
<accession>A0A9Q3BBS5</accession>